<feature type="compositionally biased region" description="Acidic residues" evidence="1">
    <location>
        <begin position="117"/>
        <end position="136"/>
    </location>
</feature>
<dbReference type="OrthoDB" id="2649950at2759"/>
<organism evidence="2 3">
    <name type="scientific">Macrolepiota fuliginosa MF-IS2</name>
    <dbReference type="NCBI Taxonomy" id="1400762"/>
    <lineage>
        <taxon>Eukaryota</taxon>
        <taxon>Fungi</taxon>
        <taxon>Dikarya</taxon>
        <taxon>Basidiomycota</taxon>
        <taxon>Agaricomycotina</taxon>
        <taxon>Agaricomycetes</taxon>
        <taxon>Agaricomycetidae</taxon>
        <taxon>Agaricales</taxon>
        <taxon>Agaricineae</taxon>
        <taxon>Agaricaceae</taxon>
        <taxon>Macrolepiota</taxon>
    </lineage>
</organism>
<name>A0A9P5WXR4_9AGAR</name>
<reference evidence="2" key="1">
    <citation type="submission" date="2020-11" db="EMBL/GenBank/DDBJ databases">
        <authorList>
            <consortium name="DOE Joint Genome Institute"/>
            <person name="Ahrendt S."/>
            <person name="Riley R."/>
            <person name="Andreopoulos W."/>
            <person name="Labutti K."/>
            <person name="Pangilinan J."/>
            <person name="Ruiz-Duenas F.J."/>
            <person name="Barrasa J.M."/>
            <person name="Sanchez-Garcia M."/>
            <person name="Camarero S."/>
            <person name="Miyauchi S."/>
            <person name="Serrano A."/>
            <person name="Linde D."/>
            <person name="Babiker R."/>
            <person name="Drula E."/>
            <person name="Ayuso-Fernandez I."/>
            <person name="Pacheco R."/>
            <person name="Padilla G."/>
            <person name="Ferreira P."/>
            <person name="Barriuso J."/>
            <person name="Kellner H."/>
            <person name="Castanera R."/>
            <person name="Alfaro M."/>
            <person name="Ramirez L."/>
            <person name="Pisabarro A.G."/>
            <person name="Kuo A."/>
            <person name="Tritt A."/>
            <person name="Lipzen A."/>
            <person name="He G."/>
            <person name="Yan M."/>
            <person name="Ng V."/>
            <person name="Cullen D."/>
            <person name="Martin F."/>
            <person name="Rosso M.-N."/>
            <person name="Henrissat B."/>
            <person name="Hibbett D."/>
            <person name="Martinez A.T."/>
            <person name="Grigoriev I.V."/>
        </authorList>
    </citation>
    <scope>NUCLEOTIDE SEQUENCE</scope>
    <source>
        <strain evidence="2">MF-IS2</strain>
    </source>
</reference>
<dbReference type="AlphaFoldDB" id="A0A9P5WXR4"/>
<accession>A0A9P5WXR4</accession>
<evidence type="ECO:0000256" key="1">
    <source>
        <dbReference type="SAM" id="MobiDB-lite"/>
    </source>
</evidence>
<evidence type="ECO:0000313" key="3">
    <source>
        <dbReference type="Proteomes" id="UP000807342"/>
    </source>
</evidence>
<proteinExistence type="predicted"/>
<protein>
    <submittedName>
        <fullName evidence="2">Uncharacterized protein</fullName>
    </submittedName>
</protein>
<keyword evidence="3" id="KW-1185">Reference proteome</keyword>
<feature type="region of interest" description="Disordered" evidence="1">
    <location>
        <begin position="100"/>
        <end position="136"/>
    </location>
</feature>
<comment type="caution">
    <text evidence="2">The sequence shown here is derived from an EMBL/GenBank/DDBJ whole genome shotgun (WGS) entry which is preliminary data.</text>
</comment>
<dbReference type="EMBL" id="MU153246">
    <property type="protein sequence ID" value="KAF9439859.1"/>
    <property type="molecule type" value="Genomic_DNA"/>
</dbReference>
<dbReference type="Proteomes" id="UP000807342">
    <property type="component" value="Unassembled WGS sequence"/>
</dbReference>
<sequence>MGACATAFCRRYEVPELLASIRRPFVWDVPTELLLLSIKHMLGCTVLESSCSFTTSHIIINSPPPRNPWILWHTTVNDPQDGRYVVVPSLRINFANMGEEEPEFTTPSTASKFFASNEEEDDDIREDADYEEDEDDLEVDRLRVCLLRGQRHRDQRL</sequence>
<evidence type="ECO:0000313" key="2">
    <source>
        <dbReference type="EMBL" id="KAF9439859.1"/>
    </source>
</evidence>
<gene>
    <name evidence="2" type="ORF">P691DRAFT_232308</name>
</gene>